<dbReference type="FunCoup" id="Q6BKF6">
    <property type="interactions" value="885"/>
</dbReference>
<evidence type="ECO:0000313" key="11">
    <source>
        <dbReference type="EMBL" id="CAG89718.1"/>
    </source>
</evidence>
<reference evidence="11 12" key="1">
    <citation type="journal article" date="2004" name="Nature">
        <title>Genome evolution in yeasts.</title>
        <authorList>
            <consortium name="Genolevures"/>
            <person name="Dujon B."/>
            <person name="Sherman D."/>
            <person name="Fischer G."/>
            <person name="Durrens P."/>
            <person name="Casaregola S."/>
            <person name="Lafontaine I."/>
            <person name="de Montigny J."/>
            <person name="Marck C."/>
            <person name="Neuveglise C."/>
            <person name="Talla E."/>
            <person name="Goffard N."/>
            <person name="Frangeul L."/>
            <person name="Aigle M."/>
            <person name="Anthouard V."/>
            <person name="Babour A."/>
            <person name="Barbe V."/>
            <person name="Barnay S."/>
            <person name="Blanchin S."/>
            <person name="Beckerich J.M."/>
            <person name="Beyne E."/>
            <person name="Bleykasten C."/>
            <person name="Boisrame A."/>
            <person name="Boyer J."/>
            <person name="Cattolico L."/>
            <person name="Confanioleri F."/>
            <person name="de Daruvar A."/>
            <person name="Despons L."/>
            <person name="Fabre E."/>
            <person name="Fairhead C."/>
            <person name="Ferry-Dumazet H."/>
            <person name="Groppi A."/>
            <person name="Hantraye F."/>
            <person name="Hennequin C."/>
            <person name="Jauniaux N."/>
            <person name="Joyet P."/>
            <person name="Kachouri R."/>
            <person name="Kerrest A."/>
            <person name="Koszul R."/>
            <person name="Lemaire M."/>
            <person name="Lesur I."/>
            <person name="Ma L."/>
            <person name="Muller H."/>
            <person name="Nicaud J.M."/>
            <person name="Nikolski M."/>
            <person name="Oztas S."/>
            <person name="Ozier-Kalogeropoulos O."/>
            <person name="Pellenz S."/>
            <person name="Potier S."/>
            <person name="Richard G.F."/>
            <person name="Straub M.L."/>
            <person name="Suleau A."/>
            <person name="Swennene D."/>
            <person name="Tekaia F."/>
            <person name="Wesolowski-Louvel M."/>
            <person name="Westhof E."/>
            <person name="Wirth B."/>
            <person name="Zeniou-Meyer M."/>
            <person name="Zivanovic I."/>
            <person name="Bolotin-Fukuhara M."/>
            <person name="Thierry A."/>
            <person name="Bouchier C."/>
            <person name="Caudron B."/>
            <person name="Scarpelli C."/>
            <person name="Gaillardin C."/>
            <person name="Weissenbach J."/>
            <person name="Wincker P."/>
            <person name="Souciet J.L."/>
        </authorList>
    </citation>
    <scope>NUCLEOTIDE SEQUENCE [LARGE SCALE GENOMIC DNA]</scope>
    <source>
        <strain evidence="12">ATCC 36239 / CBS 767 / BCRC 21394 / JCM 1990 / NBRC 0083 / IGC 2968</strain>
    </source>
</reference>
<sequence>MGDYLTPSELPQPKLTRTNTGFTPNQIIALDTSIPESSKKIWKKHTHLKPFDVKEKRFKDEETKKNTPLNDNEKFEEEFIKHVEITLARNMYNCDNLGAYQAASNTIRDELLIDWANTQQKQTIHDGKRVYYLSLEFLMGRAMDNALINLKSREHTKSALRELGFNLEDVLDQEPDAALGNGGLGRLAACFVDSLSSKNYSGWGYGLNYQYGIFQQKIIDGYQVEQPDYWLEYTNPWEINRSEIQIPVDFFGYVYESYDTNTGRPKKIWNGGERVLAVPADYPIPGFNTENTNNLRLWNAKPTNEFDFNKFNAGDYQQSVASQQKAESITSVLYPNDNFMHGKELRLKQQYFWVAASLHDIVRRFKKNHKDNWKKFPDQVAIQLNDTHPTLAIVELQRIFVDLEELPWDDAWSIVTRVFAYTNHTVMTEALEKWPVELVSRLLPRHLEIIYDINFFFLKAVESKFPKDRDLLRRVSIIEEENGKSVRMAYLAIIGSHKVNGVAELHSELIKTTIFKDFVAFFGDDKFMNVTNGITPRRWLKQANPELAKLISEKLNDPNYSYLTNLGKLKELEQFVDDDEFLIKWDIIKFNNKVKLATLIKHLTGITIDPTVLFDIQVKRIHEYKRQQLNIFAVIYRYLHIKELLAKGVSVEEIKLKYYISKCSIFGGKAAPGYYMAKTIIHLINVVADVVNNDEEIGNLLKVVFIPDYNVSKAEIIIPASDLSNHISTAGTEASGTSNMKFALNGGLIIGTVDGANVEITREIGQENIFLFGNLAESVEELRHKNVYNGVNIPDSLKKVFNAIESGRFGNPDEFHTLIESIRDHGDHYLVTDDFDLFLDTHIKLENIYGHHGGDAKDKDHLHKWVKKSVLSVANMGFFSSDRCVDEYAENIWDVEPLNP</sequence>
<dbReference type="CDD" id="cd04300">
    <property type="entry name" value="GT35_Glycogen_Phosphorylase"/>
    <property type="match status" value="1"/>
</dbReference>
<protein>
    <recommendedName>
        <fullName evidence="9">Alpha-1,4 glucan phosphorylase</fullName>
        <ecNumber evidence="9">2.4.1.1</ecNumber>
    </recommendedName>
</protein>
<proteinExistence type="inferred from homology"/>
<dbReference type="RefSeq" id="XP_461315.1">
    <property type="nucleotide sequence ID" value="XM_461315.2"/>
</dbReference>
<evidence type="ECO:0000256" key="1">
    <source>
        <dbReference type="ARBA" id="ARBA00001275"/>
    </source>
</evidence>
<dbReference type="PIRSF" id="PIRSF000460">
    <property type="entry name" value="Pprylas_GlgP"/>
    <property type="match status" value="1"/>
</dbReference>
<dbReference type="EMBL" id="CR382138">
    <property type="protein sequence ID" value="CAG89718.1"/>
    <property type="molecule type" value="Genomic_DNA"/>
</dbReference>
<dbReference type="EC" id="2.4.1.1" evidence="9"/>
<accession>Q6BKF6</accession>
<dbReference type="InterPro" id="IPR000811">
    <property type="entry name" value="Glyco_trans_35"/>
</dbReference>
<dbReference type="OrthoDB" id="9215500at2759"/>
<keyword evidence="12" id="KW-1185">Reference proteome</keyword>
<dbReference type="VEuPathDB" id="FungiDB:DEHA2F22374g"/>
<feature type="modified residue" description="N6-(pyridoxal phosphate)lysine" evidence="8">
    <location>
        <position position="741"/>
    </location>
</feature>
<gene>
    <name evidence="11" type="ordered locus">DEHA2F22374g</name>
</gene>
<dbReference type="STRING" id="284592.Q6BKF6"/>
<comment type="function">
    <text evidence="9">Allosteric enzyme that catalyzes the rate-limiting step in glycogen catabolism, the phosphorolytic cleavage of glycogen to produce glucose-1-phosphate, and plays a central role in maintaining cellular and organismal glucose homeostasis.</text>
</comment>
<dbReference type="KEGG" id="dha:DEHA2F22374g"/>
<dbReference type="PROSITE" id="PS00102">
    <property type="entry name" value="PHOSPHORYLASE"/>
    <property type="match status" value="1"/>
</dbReference>
<keyword evidence="6 8" id="KW-0663">Pyridoxal phosphate</keyword>
<keyword evidence="4 9" id="KW-0328">Glycosyltransferase</keyword>
<dbReference type="InParanoid" id="Q6BKF6"/>
<dbReference type="SUPFAM" id="SSF53756">
    <property type="entry name" value="UDP-Glycosyltransferase/glycogen phosphorylase"/>
    <property type="match status" value="1"/>
</dbReference>
<keyword evidence="5 9" id="KW-0808">Transferase</keyword>
<evidence type="ECO:0000256" key="8">
    <source>
        <dbReference type="PIRSR" id="PIRSR000460-1"/>
    </source>
</evidence>
<evidence type="ECO:0000256" key="6">
    <source>
        <dbReference type="ARBA" id="ARBA00022898"/>
    </source>
</evidence>
<name>Q6BKF6_DEBHA</name>
<dbReference type="AlphaFoldDB" id="Q6BKF6"/>
<dbReference type="Pfam" id="PF00343">
    <property type="entry name" value="Phosphorylase"/>
    <property type="match status" value="1"/>
</dbReference>
<dbReference type="InterPro" id="IPR011833">
    <property type="entry name" value="Glycg_phsphrylas"/>
</dbReference>
<evidence type="ECO:0000256" key="10">
    <source>
        <dbReference type="SAM" id="MobiDB-lite"/>
    </source>
</evidence>
<dbReference type="Proteomes" id="UP000000599">
    <property type="component" value="Chromosome F"/>
</dbReference>
<keyword evidence="7 9" id="KW-0119">Carbohydrate metabolism</keyword>
<evidence type="ECO:0000256" key="7">
    <source>
        <dbReference type="ARBA" id="ARBA00023277"/>
    </source>
</evidence>
<evidence type="ECO:0000256" key="2">
    <source>
        <dbReference type="ARBA" id="ARBA00001933"/>
    </source>
</evidence>
<evidence type="ECO:0000256" key="5">
    <source>
        <dbReference type="ARBA" id="ARBA00022679"/>
    </source>
</evidence>
<evidence type="ECO:0000256" key="9">
    <source>
        <dbReference type="RuleBase" id="RU000587"/>
    </source>
</evidence>
<dbReference type="NCBIfam" id="TIGR02093">
    <property type="entry name" value="P_ylase"/>
    <property type="match status" value="1"/>
</dbReference>
<dbReference type="PANTHER" id="PTHR11468:SF3">
    <property type="entry name" value="GLYCOGEN PHOSPHORYLASE, LIVER FORM"/>
    <property type="match status" value="1"/>
</dbReference>
<dbReference type="InterPro" id="IPR035090">
    <property type="entry name" value="Pyridoxal_P_attach_site"/>
</dbReference>
<dbReference type="PANTHER" id="PTHR11468">
    <property type="entry name" value="GLYCOGEN PHOSPHORYLASE"/>
    <property type="match status" value="1"/>
</dbReference>
<organism evidence="11 12">
    <name type="scientific">Debaryomyces hansenii (strain ATCC 36239 / CBS 767 / BCRC 21394 / JCM 1990 / NBRC 0083 / IGC 2968)</name>
    <name type="common">Yeast</name>
    <name type="synonym">Torulaspora hansenii</name>
    <dbReference type="NCBI Taxonomy" id="284592"/>
    <lineage>
        <taxon>Eukaryota</taxon>
        <taxon>Fungi</taxon>
        <taxon>Dikarya</taxon>
        <taxon>Ascomycota</taxon>
        <taxon>Saccharomycotina</taxon>
        <taxon>Pichiomycetes</taxon>
        <taxon>Debaryomycetaceae</taxon>
        <taxon>Debaryomyces</taxon>
    </lineage>
</organism>
<evidence type="ECO:0000313" key="12">
    <source>
        <dbReference type="Proteomes" id="UP000000599"/>
    </source>
</evidence>
<dbReference type="FunFam" id="3.40.50.2000:FF:000002">
    <property type="entry name" value="Alpha-1,4 glucan phosphorylase"/>
    <property type="match status" value="1"/>
</dbReference>
<evidence type="ECO:0000256" key="3">
    <source>
        <dbReference type="ARBA" id="ARBA00006047"/>
    </source>
</evidence>
<dbReference type="GO" id="GO:0030170">
    <property type="term" value="F:pyridoxal phosphate binding"/>
    <property type="evidence" value="ECO:0007669"/>
    <property type="project" value="InterPro"/>
</dbReference>
<dbReference type="eggNOG" id="KOG2099">
    <property type="taxonomic scope" value="Eukaryota"/>
</dbReference>
<dbReference type="OMA" id="WLKQANP"/>
<dbReference type="GO" id="GO:0008184">
    <property type="term" value="F:glycogen phosphorylase activity"/>
    <property type="evidence" value="ECO:0007669"/>
    <property type="project" value="EnsemblFungi"/>
</dbReference>
<dbReference type="GO" id="GO:0005737">
    <property type="term" value="C:cytoplasm"/>
    <property type="evidence" value="ECO:0007669"/>
    <property type="project" value="EnsemblFungi"/>
</dbReference>
<evidence type="ECO:0000256" key="4">
    <source>
        <dbReference type="ARBA" id="ARBA00022676"/>
    </source>
</evidence>
<dbReference type="GO" id="GO:0005980">
    <property type="term" value="P:glycogen catabolic process"/>
    <property type="evidence" value="ECO:0007669"/>
    <property type="project" value="EnsemblFungi"/>
</dbReference>
<feature type="region of interest" description="Disordered" evidence="10">
    <location>
        <begin position="1"/>
        <end position="21"/>
    </location>
</feature>
<comment type="cofactor">
    <cofactor evidence="2 9">
        <name>pyridoxal 5'-phosphate</name>
        <dbReference type="ChEBI" id="CHEBI:597326"/>
    </cofactor>
</comment>
<dbReference type="HOGENOM" id="CLU_010198_1_0_1"/>
<comment type="similarity">
    <text evidence="3 9">Belongs to the glycogen phosphorylase family.</text>
</comment>
<dbReference type="Gene3D" id="3.40.50.2000">
    <property type="entry name" value="Glycogen Phosphorylase B"/>
    <property type="match status" value="2"/>
</dbReference>
<dbReference type="GeneID" id="2903980"/>
<dbReference type="CAZy" id="GT35">
    <property type="family name" value="Glycosyltransferase Family 35"/>
</dbReference>
<comment type="catalytic activity">
    <reaction evidence="1 9">
        <text>[(1-&gt;4)-alpha-D-glucosyl](n) + phosphate = [(1-&gt;4)-alpha-D-glucosyl](n-1) + alpha-D-glucose 1-phosphate</text>
        <dbReference type="Rhea" id="RHEA:41732"/>
        <dbReference type="Rhea" id="RHEA-COMP:9584"/>
        <dbReference type="Rhea" id="RHEA-COMP:9586"/>
        <dbReference type="ChEBI" id="CHEBI:15444"/>
        <dbReference type="ChEBI" id="CHEBI:43474"/>
        <dbReference type="ChEBI" id="CHEBI:58601"/>
        <dbReference type="EC" id="2.4.1.1"/>
    </reaction>
</comment>